<dbReference type="EMBL" id="ML742082">
    <property type="protein sequence ID" value="KAE8150920.1"/>
    <property type="molecule type" value="Genomic_DNA"/>
</dbReference>
<protein>
    <submittedName>
        <fullName evidence="1">Uncharacterized protein</fullName>
    </submittedName>
</protein>
<dbReference type="Proteomes" id="UP000325780">
    <property type="component" value="Unassembled WGS sequence"/>
</dbReference>
<accession>A0A5N6TX87</accession>
<name>A0A5N6TX87_ASPAV</name>
<evidence type="ECO:0000313" key="1">
    <source>
        <dbReference type="EMBL" id="KAE8150920.1"/>
    </source>
</evidence>
<dbReference type="OrthoDB" id="4379169at2759"/>
<organism evidence="1 2">
    <name type="scientific">Aspergillus avenaceus</name>
    <dbReference type="NCBI Taxonomy" id="36643"/>
    <lineage>
        <taxon>Eukaryota</taxon>
        <taxon>Fungi</taxon>
        <taxon>Dikarya</taxon>
        <taxon>Ascomycota</taxon>
        <taxon>Pezizomycotina</taxon>
        <taxon>Eurotiomycetes</taxon>
        <taxon>Eurotiomycetidae</taxon>
        <taxon>Eurotiales</taxon>
        <taxon>Aspergillaceae</taxon>
        <taxon>Aspergillus</taxon>
        <taxon>Aspergillus subgen. Circumdati</taxon>
    </lineage>
</organism>
<keyword evidence="2" id="KW-1185">Reference proteome</keyword>
<dbReference type="AlphaFoldDB" id="A0A5N6TX87"/>
<evidence type="ECO:0000313" key="2">
    <source>
        <dbReference type="Proteomes" id="UP000325780"/>
    </source>
</evidence>
<reference evidence="1 2" key="1">
    <citation type="submission" date="2019-04" db="EMBL/GenBank/DDBJ databases">
        <title>Friends and foes A comparative genomics study of 23 Aspergillus species from section Flavi.</title>
        <authorList>
            <consortium name="DOE Joint Genome Institute"/>
            <person name="Kjaerbolling I."/>
            <person name="Vesth T."/>
            <person name="Frisvad J.C."/>
            <person name="Nybo J.L."/>
            <person name="Theobald S."/>
            <person name="Kildgaard S."/>
            <person name="Isbrandt T."/>
            <person name="Kuo A."/>
            <person name="Sato A."/>
            <person name="Lyhne E.K."/>
            <person name="Kogle M.E."/>
            <person name="Wiebenga A."/>
            <person name="Kun R.S."/>
            <person name="Lubbers R.J."/>
            <person name="Makela M.R."/>
            <person name="Barry K."/>
            <person name="Chovatia M."/>
            <person name="Clum A."/>
            <person name="Daum C."/>
            <person name="Haridas S."/>
            <person name="He G."/>
            <person name="LaButti K."/>
            <person name="Lipzen A."/>
            <person name="Mondo S."/>
            <person name="Riley R."/>
            <person name="Salamov A."/>
            <person name="Simmons B.A."/>
            <person name="Magnuson J.K."/>
            <person name="Henrissat B."/>
            <person name="Mortensen U.H."/>
            <person name="Larsen T.O."/>
            <person name="Devries R.P."/>
            <person name="Grigoriev I.V."/>
            <person name="Machida M."/>
            <person name="Baker S.E."/>
            <person name="Andersen M.R."/>
        </authorList>
    </citation>
    <scope>NUCLEOTIDE SEQUENCE [LARGE SCALE GENOMIC DNA]</scope>
    <source>
        <strain evidence="1 2">IBT 18842</strain>
    </source>
</reference>
<proteinExistence type="predicted"/>
<gene>
    <name evidence="1" type="ORF">BDV25DRAFT_139355</name>
</gene>
<sequence length="87" mass="9320">MFLPITSISHYHSLSYSIILLPRYSQTTTMRLTLIFSVFAAVAIAAPNACTPNGLPCNSQTNCCSGLCMVDDLDAEPQNGSCAQNGF</sequence>